<feature type="region of interest" description="Disordered" evidence="1">
    <location>
        <begin position="178"/>
        <end position="233"/>
    </location>
</feature>
<evidence type="ECO:0000256" key="1">
    <source>
        <dbReference type="SAM" id="MobiDB-lite"/>
    </source>
</evidence>
<sequence length="233" mass="25851">YLVVFDDKHLAHVRTTHFPSKVKRIKDWLISWAEREEDALLCFNFCEILDLFGYIDGVCMVINVLRLFRAYGVASTDAESILSMTLCCLEHVLGTKTGAAMQVRERGYVVILQLFLCHCYLQDDYVPLPIWHKHFFANYCSFKCLRGALMRLWGLRDFRLVVDPVDVERKRKLLGKGIKGRDPSIGGGSESGGLTSILKVGGGGQASASAAGGEVPPPPPKPPTAPPPPPRPR</sequence>
<reference evidence="2" key="1">
    <citation type="submission" date="2014-11" db="EMBL/GenBank/DDBJ databases">
        <authorList>
            <person name="Otto D Thomas"/>
            <person name="Naeem Raeece"/>
        </authorList>
    </citation>
    <scope>NUCLEOTIDE SEQUENCE</scope>
</reference>
<dbReference type="VEuPathDB" id="CryptoDB:Cvel_21628"/>
<name>A0A0G4GFW1_9ALVE</name>
<gene>
    <name evidence="2" type="ORF">Cvel_21628</name>
</gene>
<dbReference type="AlphaFoldDB" id="A0A0G4GFW1"/>
<evidence type="ECO:0000313" key="2">
    <source>
        <dbReference type="EMBL" id="CEM28204.1"/>
    </source>
</evidence>
<proteinExistence type="predicted"/>
<feature type="compositionally biased region" description="Pro residues" evidence="1">
    <location>
        <begin position="215"/>
        <end position="233"/>
    </location>
</feature>
<dbReference type="EMBL" id="CDMZ01001153">
    <property type="protein sequence ID" value="CEM28204.1"/>
    <property type="molecule type" value="Genomic_DNA"/>
</dbReference>
<accession>A0A0G4GFW1</accession>
<protein>
    <submittedName>
        <fullName evidence="2">Uncharacterized protein</fullName>
    </submittedName>
</protein>
<organism evidence="2">
    <name type="scientific">Chromera velia CCMP2878</name>
    <dbReference type="NCBI Taxonomy" id="1169474"/>
    <lineage>
        <taxon>Eukaryota</taxon>
        <taxon>Sar</taxon>
        <taxon>Alveolata</taxon>
        <taxon>Colpodellida</taxon>
        <taxon>Chromeraceae</taxon>
        <taxon>Chromera</taxon>
    </lineage>
</organism>
<feature type="non-terminal residue" evidence="2">
    <location>
        <position position="1"/>
    </location>
</feature>